<protein>
    <submittedName>
        <fullName evidence="2">Phosphopeptide-binding protein</fullName>
    </submittedName>
</protein>
<comment type="caution">
    <text evidence="2">The sequence shown here is derived from an EMBL/GenBank/DDBJ whole genome shotgun (WGS) entry which is preliminary data.</text>
</comment>
<dbReference type="EMBL" id="JAUHJS010000002">
    <property type="protein sequence ID" value="MDN4164598.1"/>
    <property type="molecule type" value="Genomic_DNA"/>
</dbReference>
<dbReference type="RefSeq" id="WP_320003126.1">
    <property type="nucleotide sequence ID" value="NZ_JAUHJS010000002.1"/>
</dbReference>
<accession>A0ABT8F2S1</accession>
<dbReference type="Proteomes" id="UP001168552">
    <property type="component" value="Unassembled WGS sequence"/>
</dbReference>
<evidence type="ECO:0000313" key="3">
    <source>
        <dbReference type="Proteomes" id="UP001168552"/>
    </source>
</evidence>
<keyword evidence="1" id="KW-0732">Signal</keyword>
<dbReference type="PROSITE" id="PS51257">
    <property type="entry name" value="PROKAR_LIPOPROTEIN"/>
    <property type="match status" value="1"/>
</dbReference>
<evidence type="ECO:0000313" key="2">
    <source>
        <dbReference type="EMBL" id="MDN4164598.1"/>
    </source>
</evidence>
<feature type="chain" id="PRO_5046627414" evidence="1">
    <location>
        <begin position="20"/>
        <end position="262"/>
    </location>
</feature>
<gene>
    <name evidence="2" type="ORF">QWY31_03740</name>
</gene>
<feature type="signal peptide" evidence="1">
    <location>
        <begin position="1"/>
        <end position="19"/>
    </location>
</feature>
<keyword evidence="3" id="KW-1185">Reference proteome</keyword>
<proteinExistence type="predicted"/>
<evidence type="ECO:0000256" key="1">
    <source>
        <dbReference type="SAM" id="SignalP"/>
    </source>
</evidence>
<sequence length="262" mass="29040">MKYFVKYTVLVGLSSLLFACGASEKKAEEEKSNSDSTAISLVAVTESSQFPDAQLELMGPGEGERLAAGKYNFQFEVKNYELTAQTLDKDVRQCANSAQGQHIHFLLNNSPYTALYAPNNEVELTDGHYVLLSFLSRSYHESLKQYGAYVLRQFTVGDAPADTVDLTAPHMFYSRPKGEYKGADVKNLMLDFYLVNTELSADGNKVKAVIDGQEFLLDKWLPYTIEGLGMGTHTVKLTLVDNAGNTIPGPFNEVERTFTLSE</sequence>
<organism evidence="2 3">
    <name type="scientific">Shiella aurantiaca</name>
    <dbReference type="NCBI Taxonomy" id="3058365"/>
    <lineage>
        <taxon>Bacteria</taxon>
        <taxon>Pseudomonadati</taxon>
        <taxon>Bacteroidota</taxon>
        <taxon>Cytophagia</taxon>
        <taxon>Cytophagales</taxon>
        <taxon>Shiellaceae</taxon>
        <taxon>Shiella</taxon>
    </lineage>
</organism>
<name>A0ABT8F2S1_9BACT</name>
<reference evidence="2" key="1">
    <citation type="submission" date="2023-06" db="EMBL/GenBank/DDBJ databases">
        <title>Cytophagales bacterium Strain LB-30, isolated from soil.</title>
        <authorList>
            <person name="Liu B."/>
        </authorList>
    </citation>
    <scope>NUCLEOTIDE SEQUENCE</scope>
    <source>
        <strain evidence="2">LB-30</strain>
    </source>
</reference>